<dbReference type="AlphaFoldDB" id="A0ABC8Z3N7"/>
<dbReference type="PANTHER" id="PTHR33065">
    <property type="entry name" value="OS07G0486400 PROTEIN"/>
    <property type="match status" value="1"/>
</dbReference>
<keyword evidence="3" id="KW-1185">Reference proteome</keyword>
<dbReference type="PANTHER" id="PTHR33065:SF163">
    <property type="entry name" value="OS05G0112700 PROTEIN"/>
    <property type="match status" value="1"/>
</dbReference>
<evidence type="ECO:0000313" key="3">
    <source>
        <dbReference type="Proteomes" id="UP001497457"/>
    </source>
</evidence>
<reference evidence="3" key="1">
    <citation type="submission" date="2024-06" db="EMBL/GenBank/DDBJ databases">
        <authorList>
            <person name="Ryan C."/>
        </authorList>
    </citation>
    <scope>NUCLEOTIDE SEQUENCE [LARGE SCALE GENOMIC DNA]</scope>
</reference>
<gene>
    <name evidence="2" type="ORF">URODEC1_LOCUS39992</name>
</gene>
<name>A0ABC8Z3N7_9POAL</name>
<feature type="domain" description="DUF6598" evidence="1">
    <location>
        <begin position="17"/>
        <end position="230"/>
    </location>
</feature>
<organism evidence="2 3">
    <name type="scientific">Urochloa decumbens</name>
    <dbReference type="NCBI Taxonomy" id="240449"/>
    <lineage>
        <taxon>Eukaryota</taxon>
        <taxon>Viridiplantae</taxon>
        <taxon>Streptophyta</taxon>
        <taxon>Embryophyta</taxon>
        <taxon>Tracheophyta</taxon>
        <taxon>Spermatophyta</taxon>
        <taxon>Magnoliopsida</taxon>
        <taxon>Liliopsida</taxon>
        <taxon>Poales</taxon>
        <taxon>Poaceae</taxon>
        <taxon>PACMAD clade</taxon>
        <taxon>Panicoideae</taxon>
        <taxon>Panicodae</taxon>
        <taxon>Paniceae</taxon>
        <taxon>Melinidinae</taxon>
        <taxon>Urochloa</taxon>
    </lineage>
</organism>
<protein>
    <recommendedName>
        <fullName evidence="1">DUF6598 domain-containing protein</fullName>
    </recommendedName>
</protein>
<evidence type="ECO:0000259" key="1">
    <source>
        <dbReference type="Pfam" id="PF20241"/>
    </source>
</evidence>
<dbReference type="EMBL" id="OZ075128">
    <property type="protein sequence ID" value="CAL4953178.1"/>
    <property type="molecule type" value="Genomic_DNA"/>
</dbReference>
<proteinExistence type="predicted"/>
<dbReference type="Proteomes" id="UP001497457">
    <property type="component" value="Chromosome 18b"/>
</dbReference>
<sequence>MRFTDSLIPDDHELTDSLNVLCLKIMSSDVGYPINVYGTVIVRDHLDMKCIYIFRCNRDNCQFVQSEGASLILTGPSRGIDFSSDAYFEINLKIKEDTESNDRQFSKALIDVDFAALINRKSSTTAIDSVIRKRTVSWLSEVDLILAYVKKAVEGTIEIRILSGPDAFYGKISACTSDVPSHMLLYDSAVHGANTLGTDRVIQLLRRVVAVSVDQMLIFHIYARSSDQNSNINHYICELHSTN</sequence>
<reference evidence="2 3" key="2">
    <citation type="submission" date="2024-10" db="EMBL/GenBank/DDBJ databases">
        <authorList>
            <person name="Ryan C."/>
        </authorList>
    </citation>
    <scope>NUCLEOTIDE SEQUENCE [LARGE SCALE GENOMIC DNA]</scope>
</reference>
<evidence type="ECO:0000313" key="2">
    <source>
        <dbReference type="EMBL" id="CAL4953178.1"/>
    </source>
</evidence>
<dbReference type="InterPro" id="IPR046533">
    <property type="entry name" value="DUF6598"/>
</dbReference>
<dbReference type="Pfam" id="PF20241">
    <property type="entry name" value="DUF6598"/>
    <property type="match status" value="1"/>
</dbReference>
<accession>A0ABC8Z3N7</accession>